<accession>A0A8S1APX8</accession>
<keyword evidence="1" id="KW-0175">Coiled coil</keyword>
<comment type="caution">
    <text evidence="2">The sequence shown here is derived from an EMBL/GenBank/DDBJ whole genome shotgun (WGS) entry which is preliminary data.</text>
</comment>
<evidence type="ECO:0000313" key="2">
    <source>
        <dbReference type="EMBL" id="CAB3247860.1"/>
    </source>
</evidence>
<proteinExistence type="predicted"/>
<gene>
    <name evidence="2" type="ORF">APLA_LOCUS12159</name>
</gene>
<dbReference type="OrthoDB" id="10039716at2759"/>
<organism evidence="2 3">
    <name type="scientific">Arctia plantaginis</name>
    <name type="common">Wood tiger moth</name>
    <name type="synonym">Phalaena plantaginis</name>
    <dbReference type="NCBI Taxonomy" id="874455"/>
    <lineage>
        <taxon>Eukaryota</taxon>
        <taxon>Metazoa</taxon>
        <taxon>Ecdysozoa</taxon>
        <taxon>Arthropoda</taxon>
        <taxon>Hexapoda</taxon>
        <taxon>Insecta</taxon>
        <taxon>Pterygota</taxon>
        <taxon>Neoptera</taxon>
        <taxon>Endopterygota</taxon>
        <taxon>Lepidoptera</taxon>
        <taxon>Glossata</taxon>
        <taxon>Ditrysia</taxon>
        <taxon>Noctuoidea</taxon>
        <taxon>Erebidae</taxon>
        <taxon>Arctiinae</taxon>
        <taxon>Arctia</taxon>
    </lineage>
</organism>
<dbReference type="EMBL" id="CADEBD010000337">
    <property type="protein sequence ID" value="CAB3247860.1"/>
    <property type="molecule type" value="Genomic_DNA"/>
</dbReference>
<evidence type="ECO:0000313" key="3">
    <source>
        <dbReference type="Proteomes" id="UP000494256"/>
    </source>
</evidence>
<reference evidence="2 3" key="1">
    <citation type="submission" date="2020-04" db="EMBL/GenBank/DDBJ databases">
        <authorList>
            <person name="Wallbank WR R."/>
            <person name="Pardo Diaz C."/>
            <person name="Kozak K."/>
            <person name="Martin S."/>
            <person name="Jiggins C."/>
            <person name="Moest M."/>
            <person name="Warren A I."/>
            <person name="Byers J.R.P. K."/>
            <person name="Montejo-Kovacevich G."/>
            <person name="Yen C E."/>
        </authorList>
    </citation>
    <scope>NUCLEOTIDE SEQUENCE [LARGE SCALE GENOMIC DNA]</scope>
</reference>
<evidence type="ECO:0000256" key="1">
    <source>
        <dbReference type="SAM" id="Coils"/>
    </source>
</evidence>
<protein>
    <submittedName>
        <fullName evidence="2">Uncharacterized protein</fullName>
    </submittedName>
</protein>
<sequence length="400" mass="45592">MKNNSCCSFYGFQMELHQVALLTIKKTNSKISLVNVSLTEETAVDIENSSLLDSSVNSLPATSKKDYTLLEEYEEIISTLKLRLASADEEIENLNLQYIQLKMSVEKSSKVIALYKKIGITENLLNAVSTPVIRKVKKVFSGVYPVSPRHSIPETNEISTQTTGISMTKHLGKPFSFKTCKQQIKKRRRKINYLTHKISILKTQNKKLMNKLETIQTENGSYDDINTDINNQFSRTFTKESLTDDTMLNESTDQSIIRKNEMKKMEFTALTGTNETKRKVIVLADQQGRGIRKVLAQLLGDKYDVFCFVKPFGELSDILNSCMTEISNLTMNDFVIVIGFTEDNSVSPICNQLVLWIESYQNTNILICEPLFNRCIKEKKLNNEISKICDNYLNASWMDL</sequence>
<feature type="coiled-coil region" evidence="1">
    <location>
        <begin position="70"/>
        <end position="104"/>
    </location>
</feature>
<dbReference type="AlphaFoldDB" id="A0A8S1APX8"/>
<name>A0A8S1APX8_ARCPL</name>
<dbReference type="Proteomes" id="UP000494256">
    <property type="component" value="Unassembled WGS sequence"/>
</dbReference>